<name>A0A1J0A7S5_9ENTE</name>
<keyword evidence="7 17" id="KW-0812">Transmembrane</keyword>
<dbReference type="InterPro" id="IPR013013">
    <property type="entry name" value="PTS_EIIC_1"/>
</dbReference>
<feature type="transmembrane region" description="Helical" evidence="17">
    <location>
        <begin position="213"/>
        <end position="233"/>
    </location>
</feature>
<dbReference type="FunFam" id="3.30.1360.60:FF:000001">
    <property type="entry name" value="PTS system glucose-specific IIBC component PtsG"/>
    <property type="match status" value="1"/>
</dbReference>
<evidence type="ECO:0000256" key="6">
    <source>
        <dbReference type="ARBA" id="ARBA00022683"/>
    </source>
</evidence>
<dbReference type="GO" id="GO:0015771">
    <property type="term" value="P:trehalose transport"/>
    <property type="evidence" value="ECO:0007669"/>
    <property type="project" value="TreeGrafter"/>
</dbReference>
<feature type="transmembrane region" description="Helical" evidence="17">
    <location>
        <begin position="253"/>
        <end position="277"/>
    </location>
</feature>
<dbReference type="EMBL" id="CP017267">
    <property type="protein sequence ID" value="APB31970.1"/>
    <property type="molecule type" value="Genomic_DNA"/>
</dbReference>
<dbReference type="SUPFAM" id="SSF51261">
    <property type="entry name" value="Duplicated hybrid motif"/>
    <property type="match status" value="1"/>
</dbReference>
<keyword evidence="4" id="KW-0762">Sugar transport</keyword>
<keyword evidence="6" id="KW-0598">Phosphotransferase system</keyword>
<dbReference type="Pfam" id="PF00367">
    <property type="entry name" value="PTS_EIIB"/>
    <property type="match status" value="1"/>
</dbReference>
<dbReference type="PANTHER" id="PTHR30175:SF1">
    <property type="entry name" value="PTS SYSTEM ARBUTIN-, CELLOBIOSE-, AND SALICIN-SPECIFIC EIIBC COMPONENT-RELATED"/>
    <property type="match status" value="1"/>
</dbReference>
<evidence type="ECO:0000256" key="10">
    <source>
        <dbReference type="ARBA" id="ARBA00023136"/>
    </source>
</evidence>
<dbReference type="PROSITE" id="PS00371">
    <property type="entry name" value="PTS_EIIA_TYPE_1_HIS"/>
    <property type="match status" value="1"/>
</dbReference>
<dbReference type="InterPro" id="IPR001127">
    <property type="entry name" value="PTS_EIIA_1_perm"/>
</dbReference>
<dbReference type="InterPro" id="IPR011297">
    <property type="entry name" value="PTS_IIABC_b_glu"/>
</dbReference>
<evidence type="ECO:0000256" key="15">
    <source>
        <dbReference type="ARBA" id="ARBA00081008"/>
    </source>
</evidence>
<dbReference type="SUPFAM" id="SSF55604">
    <property type="entry name" value="Glucose permease domain IIB"/>
    <property type="match status" value="1"/>
</dbReference>
<dbReference type="KEGG" id="vte:BHY08_09210"/>
<dbReference type="GO" id="GO:0090589">
    <property type="term" value="F:protein-phosphocysteine-trehalose phosphotransferase system transporter activity"/>
    <property type="evidence" value="ECO:0007669"/>
    <property type="project" value="TreeGrafter"/>
</dbReference>
<keyword evidence="5" id="KW-0808">Transferase</keyword>
<evidence type="ECO:0000256" key="5">
    <source>
        <dbReference type="ARBA" id="ARBA00022679"/>
    </source>
</evidence>
<evidence type="ECO:0000259" key="19">
    <source>
        <dbReference type="PROSITE" id="PS51098"/>
    </source>
</evidence>
<evidence type="ECO:0000256" key="3">
    <source>
        <dbReference type="ARBA" id="ARBA00022475"/>
    </source>
</evidence>
<dbReference type="GO" id="GO:0008982">
    <property type="term" value="F:protein-N(PI)-phosphohistidine-sugar phosphotransferase activity"/>
    <property type="evidence" value="ECO:0007669"/>
    <property type="project" value="InterPro"/>
</dbReference>
<evidence type="ECO:0000256" key="9">
    <source>
        <dbReference type="ARBA" id="ARBA00022989"/>
    </source>
</evidence>
<evidence type="ECO:0000256" key="4">
    <source>
        <dbReference type="ARBA" id="ARBA00022597"/>
    </source>
</evidence>
<dbReference type="Pfam" id="PF00358">
    <property type="entry name" value="PTS_EIIA_1"/>
    <property type="match status" value="1"/>
</dbReference>
<dbReference type="PANTHER" id="PTHR30175">
    <property type="entry name" value="PHOSPHOTRANSFERASE SYSTEM TRANSPORT PROTEIN"/>
    <property type="match status" value="1"/>
</dbReference>
<evidence type="ECO:0000256" key="11">
    <source>
        <dbReference type="ARBA" id="ARBA00044053"/>
    </source>
</evidence>
<dbReference type="InterPro" id="IPR001996">
    <property type="entry name" value="PTS_IIB_1"/>
</dbReference>
<keyword evidence="2" id="KW-0813">Transport</keyword>
<feature type="domain" description="PTS EIIB type-1" evidence="19">
    <location>
        <begin position="4"/>
        <end position="86"/>
    </location>
</feature>
<dbReference type="RefSeq" id="WP_071457579.1">
    <property type="nucleotide sequence ID" value="NZ_CP017267.1"/>
</dbReference>
<dbReference type="GO" id="GO:0005886">
    <property type="term" value="C:plasma membrane"/>
    <property type="evidence" value="ECO:0007669"/>
    <property type="project" value="UniProtKB-SubCell"/>
</dbReference>
<evidence type="ECO:0000256" key="7">
    <source>
        <dbReference type="ARBA" id="ARBA00022692"/>
    </source>
</evidence>
<dbReference type="InterPro" id="IPR003352">
    <property type="entry name" value="PTS_EIIC"/>
</dbReference>
<evidence type="ECO:0000256" key="1">
    <source>
        <dbReference type="ARBA" id="ARBA00004651"/>
    </source>
</evidence>
<dbReference type="Gene3D" id="3.30.1360.60">
    <property type="entry name" value="Glucose permease domain IIB"/>
    <property type="match status" value="1"/>
</dbReference>
<dbReference type="InterPro" id="IPR018113">
    <property type="entry name" value="PTrfase_EIIB_Cys"/>
</dbReference>
<evidence type="ECO:0000256" key="2">
    <source>
        <dbReference type="ARBA" id="ARBA00022448"/>
    </source>
</evidence>
<proteinExistence type="predicted"/>
<dbReference type="PROSITE" id="PS51098">
    <property type="entry name" value="PTS_EIIB_TYPE_1"/>
    <property type="match status" value="1"/>
</dbReference>
<dbReference type="FunFam" id="2.70.70.10:FF:000001">
    <property type="entry name" value="PTS system glucose-specific IIA component"/>
    <property type="match status" value="1"/>
</dbReference>
<evidence type="ECO:0000256" key="8">
    <source>
        <dbReference type="ARBA" id="ARBA00022777"/>
    </source>
</evidence>
<evidence type="ECO:0000259" key="18">
    <source>
        <dbReference type="PROSITE" id="PS51093"/>
    </source>
</evidence>
<comment type="catalytic activity">
    <reaction evidence="13">
        <text>N(pros)-phospho-L-histidyl-[protein](out) + sucrose = sucrose 6(G)-phosphate(in) + L-histidyl-[protein]</text>
        <dbReference type="Rhea" id="RHEA:49236"/>
        <dbReference type="Rhea" id="RHEA-COMP:9745"/>
        <dbReference type="Rhea" id="RHEA-COMP:9746"/>
        <dbReference type="ChEBI" id="CHEBI:17992"/>
        <dbReference type="ChEBI" id="CHEBI:29979"/>
        <dbReference type="ChEBI" id="CHEBI:64837"/>
        <dbReference type="ChEBI" id="CHEBI:91002"/>
        <dbReference type="EC" id="2.7.1.211"/>
    </reaction>
</comment>
<evidence type="ECO:0000256" key="17">
    <source>
        <dbReference type="SAM" id="Phobius"/>
    </source>
</evidence>
<keyword evidence="3" id="KW-1003">Cell membrane</keyword>
<protein>
    <recommendedName>
        <fullName evidence="14">PTS system sucrose-specific EIIBCA component</fullName>
        <ecNumber evidence="11">2.7.1.211</ecNumber>
    </recommendedName>
    <alternativeName>
        <fullName evidence="15">EIIBCA-Scr</fullName>
    </alternativeName>
</protein>
<dbReference type="InterPro" id="IPR036878">
    <property type="entry name" value="Glu_permease_IIB"/>
</dbReference>
<dbReference type="InterPro" id="IPR050558">
    <property type="entry name" value="PTS_Sugar-Specific_Components"/>
</dbReference>
<dbReference type="EC" id="2.7.1.211" evidence="11"/>
<evidence type="ECO:0000313" key="22">
    <source>
        <dbReference type="Proteomes" id="UP000191200"/>
    </source>
</evidence>
<dbReference type="Proteomes" id="UP000191200">
    <property type="component" value="Chromosome"/>
</dbReference>
<sequence>MDYQKVASEILKEVGGEKNVVSVVHCMTRLRFVLKDESIVDDAKVERIKGVLGIMKKGGQYQIIIGNEVGAVYKEVVKLGNFKTDSNDDAPKPNNDEGIFSKILDVISGCMAPVIPALIGAAMIKVLLTVLPMLGWLSEGSQTYQLLSVIGDGAFFFMPILIGMSAASKFKTNPYYAATLAAIMLHPNFITLMNTAKDAGETVKFFNIIPVTYANYAYSVIPIILTVWLLSYIEPFVDKITPAITKNFLKPMLVLLIAAPIALVIVGPIGAIIGNVLSDVIYFIHDKLGFIAIGLVAGVYPFIVMVGMHHVFTPIKLSMIATTGYEAFMCIAELCSNLAQGGASLAVAIKSKNKDLKQVAGSSAFSALLAGITEPALYGITVRLKRPMLGACIGAATGGIIGGLFQLKAYGIATPAIITFPQYIEKGNSASILYALITMSVTIAVSFIATYLLGFEDIKDDSYEEEVEEETVEPLNQIKDVYSPLQGEAIELAKVNDKTFADNLLGQGIAIIPEKGEVVAPCDGTIDVFFETGHAIGLKSTTGLDILIHVGLETVNLNGEHFSPQVHVGDKVKTGDVLLKFDLEKIKEKGYDTTTPVVITNSNDFKEVNVDKTGSVNESDKILTII</sequence>
<evidence type="ECO:0000256" key="12">
    <source>
        <dbReference type="ARBA" id="ARBA00045139"/>
    </source>
</evidence>
<reference evidence="21 22" key="1">
    <citation type="submission" date="2016-09" db="EMBL/GenBank/DDBJ databases">
        <title>Vagococcus teuberi sp. nov., isolated from the Malian artisanal sour milk fene.</title>
        <authorList>
            <person name="Wullschleger S."/>
            <person name="Seifert C."/>
            <person name="Baumgartner S."/>
            <person name="Lacroix C."/>
            <person name="Bonfoh B."/>
            <person name="Stevens M.J."/>
            <person name="Meile L."/>
        </authorList>
    </citation>
    <scope>NUCLEOTIDE SEQUENCE [LARGE SCALE GENOMIC DNA]</scope>
    <source>
        <strain evidence="21 22">DSM 21459</strain>
    </source>
</reference>
<dbReference type="NCBIfam" id="TIGR00830">
    <property type="entry name" value="PTBA"/>
    <property type="match status" value="1"/>
</dbReference>
<feature type="transmembrane region" description="Helical" evidence="17">
    <location>
        <begin position="388"/>
        <end position="412"/>
    </location>
</feature>
<feature type="domain" description="PTS EIIC type-1" evidence="20">
    <location>
        <begin position="105"/>
        <end position="469"/>
    </location>
</feature>
<comment type="subcellular location">
    <subcellularLocation>
        <location evidence="1">Cell membrane</location>
        <topology evidence="1">Multi-pass membrane protein</topology>
    </subcellularLocation>
</comment>
<evidence type="ECO:0000256" key="13">
    <source>
        <dbReference type="ARBA" id="ARBA00048931"/>
    </source>
</evidence>
<dbReference type="STRING" id="519472.BHY08_09210"/>
<evidence type="ECO:0000313" key="21">
    <source>
        <dbReference type="EMBL" id="APB31970.1"/>
    </source>
</evidence>
<feature type="transmembrane region" description="Helical" evidence="17">
    <location>
        <begin position="144"/>
        <end position="163"/>
    </location>
</feature>
<keyword evidence="10 17" id="KW-0472">Membrane</keyword>
<dbReference type="AlphaFoldDB" id="A0A1J0A7S5"/>
<comment type="function">
    <text evidence="12">The phosphoenolpyruvate-dependent sugar phosphotransferase system (sugar PTS), a major carbohydrate active transport system, catalyzes the phosphorylation of incoming sugar substrates concomitantly with their translocation across the cell membrane. This system is involved in sucrose transport.</text>
</comment>
<dbReference type="Pfam" id="PF02378">
    <property type="entry name" value="PTS_EIIC"/>
    <property type="match status" value="1"/>
</dbReference>
<dbReference type="GO" id="GO:0016301">
    <property type="term" value="F:kinase activity"/>
    <property type="evidence" value="ECO:0007669"/>
    <property type="project" value="UniProtKB-KW"/>
</dbReference>
<feature type="transmembrane region" description="Helical" evidence="17">
    <location>
        <begin position="175"/>
        <end position="193"/>
    </location>
</feature>
<keyword evidence="9 17" id="KW-1133">Transmembrane helix</keyword>
<keyword evidence="8" id="KW-0418">Kinase</keyword>
<dbReference type="Gene3D" id="2.70.70.10">
    <property type="entry name" value="Glucose Permease (Domain IIA)"/>
    <property type="match status" value="1"/>
</dbReference>
<accession>A0A1J0A7S5</accession>
<dbReference type="CDD" id="cd00212">
    <property type="entry name" value="PTS_IIB_glc"/>
    <property type="match status" value="1"/>
</dbReference>
<evidence type="ECO:0000259" key="20">
    <source>
        <dbReference type="PROSITE" id="PS51103"/>
    </source>
</evidence>
<organism evidence="21 22">
    <name type="scientific">Vagococcus teuberi</name>
    <dbReference type="NCBI Taxonomy" id="519472"/>
    <lineage>
        <taxon>Bacteria</taxon>
        <taxon>Bacillati</taxon>
        <taxon>Bacillota</taxon>
        <taxon>Bacilli</taxon>
        <taxon>Lactobacillales</taxon>
        <taxon>Enterococcaceae</taxon>
        <taxon>Vagococcus</taxon>
    </lineage>
</organism>
<feature type="active site" description="Phosphocysteine intermediate; for EIIB activity" evidence="16">
    <location>
        <position position="26"/>
    </location>
</feature>
<dbReference type="PROSITE" id="PS01035">
    <property type="entry name" value="PTS_EIIB_TYPE_1_CYS"/>
    <property type="match status" value="1"/>
</dbReference>
<dbReference type="NCBIfam" id="TIGR01995">
    <property type="entry name" value="PTS-II-ABC-beta"/>
    <property type="match status" value="1"/>
</dbReference>
<gene>
    <name evidence="21" type="ORF">BHY08_09210</name>
</gene>
<dbReference type="InterPro" id="IPR011055">
    <property type="entry name" value="Dup_hybrid_motif"/>
</dbReference>
<evidence type="ECO:0000256" key="14">
    <source>
        <dbReference type="ARBA" id="ARBA00074554"/>
    </source>
</evidence>
<keyword evidence="22" id="KW-1185">Reference proteome</keyword>
<dbReference type="PROSITE" id="PS51103">
    <property type="entry name" value="PTS_EIIC_TYPE_1"/>
    <property type="match status" value="1"/>
</dbReference>
<dbReference type="PROSITE" id="PS51093">
    <property type="entry name" value="PTS_EIIA_TYPE_1"/>
    <property type="match status" value="1"/>
</dbReference>
<evidence type="ECO:0000256" key="16">
    <source>
        <dbReference type="PROSITE-ProRule" id="PRU00421"/>
    </source>
</evidence>
<feature type="transmembrane region" description="Helical" evidence="17">
    <location>
        <begin position="432"/>
        <end position="453"/>
    </location>
</feature>
<feature type="domain" description="PTS EIIA type-1" evidence="18">
    <location>
        <begin position="497"/>
        <end position="601"/>
    </location>
</feature>
<dbReference type="OrthoDB" id="9769191at2"/>
<dbReference type="GO" id="GO:0009401">
    <property type="term" value="P:phosphoenolpyruvate-dependent sugar phosphotransferase system"/>
    <property type="evidence" value="ECO:0007669"/>
    <property type="project" value="UniProtKB-KW"/>
</dbReference>
<feature type="transmembrane region" description="Helical" evidence="17">
    <location>
        <begin position="289"/>
        <end position="312"/>
    </location>
</feature>